<dbReference type="Proteomes" id="UP000233556">
    <property type="component" value="Unassembled WGS sequence"/>
</dbReference>
<sequence length="84" mass="9028">MRGAPRPPPPAPHSSPAACCPRCRYLLRHTDCYAGAKWITATLPGSSAGGQCREPIISPEYENSHKSLENELARASKSTFASAF</sequence>
<gene>
    <name evidence="1" type="ORF">llap_2608</name>
</gene>
<evidence type="ECO:0000313" key="2">
    <source>
        <dbReference type="Proteomes" id="UP000233556"/>
    </source>
</evidence>
<organism evidence="1 2">
    <name type="scientific">Limosa lapponica baueri</name>
    <dbReference type="NCBI Taxonomy" id="1758121"/>
    <lineage>
        <taxon>Eukaryota</taxon>
        <taxon>Metazoa</taxon>
        <taxon>Chordata</taxon>
        <taxon>Craniata</taxon>
        <taxon>Vertebrata</taxon>
        <taxon>Euteleostomi</taxon>
        <taxon>Archelosauria</taxon>
        <taxon>Archosauria</taxon>
        <taxon>Dinosauria</taxon>
        <taxon>Saurischia</taxon>
        <taxon>Theropoda</taxon>
        <taxon>Coelurosauria</taxon>
        <taxon>Aves</taxon>
        <taxon>Neognathae</taxon>
        <taxon>Neoaves</taxon>
        <taxon>Charadriiformes</taxon>
        <taxon>Scolopacidae</taxon>
        <taxon>Limosa</taxon>
    </lineage>
</organism>
<keyword evidence="2" id="KW-1185">Reference proteome</keyword>
<dbReference type="EMBL" id="KZ505689">
    <property type="protein sequence ID" value="PKU47059.1"/>
    <property type="molecule type" value="Genomic_DNA"/>
</dbReference>
<reference evidence="2" key="1">
    <citation type="submission" date="2017-11" db="EMBL/GenBank/DDBJ databases">
        <authorList>
            <person name="Lima N.C."/>
            <person name="Parody-Merino A.M."/>
            <person name="Battley P.F."/>
            <person name="Fidler A.E."/>
            <person name="Prosdocimi F."/>
        </authorList>
    </citation>
    <scope>NUCLEOTIDE SEQUENCE [LARGE SCALE GENOMIC DNA]</scope>
</reference>
<dbReference type="AlphaFoldDB" id="A0A2I0ULZ3"/>
<proteinExistence type="predicted"/>
<reference evidence="2" key="2">
    <citation type="submission" date="2017-12" db="EMBL/GenBank/DDBJ databases">
        <title>Genome sequence of the Bar-tailed Godwit (Limosa lapponica baueri).</title>
        <authorList>
            <person name="Lima N.C.B."/>
            <person name="Parody-Merino A.M."/>
            <person name="Battley P.F."/>
            <person name="Fidler A.E."/>
            <person name="Prosdocimi F."/>
        </authorList>
    </citation>
    <scope>NUCLEOTIDE SEQUENCE [LARGE SCALE GENOMIC DNA]</scope>
</reference>
<evidence type="ECO:0000313" key="1">
    <source>
        <dbReference type="EMBL" id="PKU47059.1"/>
    </source>
</evidence>
<accession>A0A2I0ULZ3</accession>
<dbReference type="OrthoDB" id="10399521at2759"/>
<name>A0A2I0ULZ3_LIMLA</name>
<protein>
    <submittedName>
        <fullName evidence="1">Uncharacterized protein</fullName>
    </submittedName>
</protein>